<dbReference type="InterPro" id="IPR051465">
    <property type="entry name" value="Cell_Envelope_Struct_Comp"/>
</dbReference>
<dbReference type="EMBL" id="CP036259">
    <property type="protein sequence ID" value="QDR79311.1"/>
    <property type="molecule type" value="Genomic_DNA"/>
</dbReference>
<dbReference type="PANTHER" id="PTHR43308:SF1">
    <property type="entry name" value="OUTER MEMBRANE PROTEIN ALPHA"/>
    <property type="match status" value="1"/>
</dbReference>
<evidence type="ECO:0000313" key="4">
    <source>
        <dbReference type="Proteomes" id="UP000320776"/>
    </source>
</evidence>
<evidence type="ECO:0000259" key="2">
    <source>
        <dbReference type="PROSITE" id="PS51272"/>
    </source>
</evidence>
<feature type="chain" id="PRO_5021737011" evidence="1">
    <location>
        <begin position="24"/>
        <end position="442"/>
    </location>
</feature>
<dbReference type="Pfam" id="PF00395">
    <property type="entry name" value="SLH"/>
    <property type="match status" value="1"/>
</dbReference>
<protein>
    <submittedName>
        <fullName evidence="3">S-layer homology domain protein</fullName>
    </submittedName>
</protein>
<feature type="domain" description="SLH" evidence="2">
    <location>
        <begin position="23"/>
        <end position="86"/>
    </location>
</feature>
<sequence>MKKSIILLIAILLVLSMAGSAVAANDFSDVAANHWAYDAVNQLQQAGLVDGYSDGAFRGDKALTRYEFAVVIARGLENYTKANNHQQGLLNKLSAEFAAELNNIGVRLNKLEKNQPNLKFSGIAEVRYTSQDNNGTVPSSVGGAYRVRLNGVAKVDANTSLGLRLASGTTKSGTKYKYSSGTFTSFGSNAAADDNKNNVTLDRIFLTSTIGAVQTTVGAQELKLGTTGFIVDSGGISFDGIKFATAVGAVKLVGNWGRQQKNGSAGTTIDVASLEAAAKQGKLNYGTGYATLKDRGNVHTTLAEYLHGNAKYRFDDGFSLGGEYVYNQQADSDKTAWTAIATIGNQEIVAKGQNNIVVKYYHVDKNSISRLTSYSLQSKAGAGITEAFSDVRNLKGLNVAYNYGFSKNLRAYVAYQKLTDKEAAAGDDRGYQYYRAAVVANF</sequence>
<dbReference type="OrthoDB" id="2112962at2"/>
<reference evidence="3 4" key="1">
    <citation type="submission" date="2019-02" db="EMBL/GenBank/DDBJ databases">
        <title>Closed genome of Sporomusa termitida DSM 4440.</title>
        <authorList>
            <person name="Poehlein A."/>
            <person name="Daniel R."/>
        </authorList>
    </citation>
    <scope>NUCLEOTIDE SEQUENCE [LARGE SCALE GENOMIC DNA]</scope>
    <source>
        <strain evidence="3 4">DSM 4440</strain>
    </source>
</reference>
<name>A0A517DPM6_9FIRM</name>
<accession>A0A517DPM6</accession>
<dbReference type="KEGG" id="sted:SPTER_05840"/>
<dbReference type="PROSITE" id="PS51272">
    <property type="entry name" value="SLH"/>
    <property type="match status" value="1"/>
</dbReference>
<dbReference type="RefSeq" id="WP_144348976.1">
    <property type="nucleotide sequence ID" value="NZ_CP036259.1"/>
</dbReference>
<evidence type="ECO:0000256" key="1">
    <source>
        <dbReference type="SAM" id="SignalP"/>
    </source>
</evidence>
<dbReference type="Proteomes" id="UP000320776">
    <property type="component" value="Chromosome"/>
</dbReference>
<proteinExistence type="predicted"/>
<feature type="signal peptide" evidence="1">
    <location>
        <begin position="1"/>
        <end position="23"/>
    </location>
</feature>
<keyword evidence="4" id="KW-1185">Reference proteome</keyword>
<keyword evidence="1" id="KW-0732">Signal</keyword>
<dbReference type="SUPFAM" id="SSF56935">
    <property type="entry name" value="Porins"/>
    <property type="match status" value="1"/>
</dbReference>
<dbReference type="AlphaFoldDB" id="A0A517DPM6"/>
<gene>
    <name evidence="3" type="ORF">SPTER_05840</name>
</gene>
<dbReference type="InterPro" id="IPR001119">
    <property type="entry name" value="SLH_dom"/>
</dbReference>
<dbReference type="PANTHER" id="PTHR43308">
    <property type="entry name" value="OUTER MEMBRANE PROTEIN ALPHA-RELATED"/>
    <property type="match status" value="1"/>
</dbReference>
<evidence type="ECO:0000313" key="3">
    <source>
        <dbReference type="EMBL" id="QDR79311.1"/>
    </source>
</evidence>
<organism evidence="3 4">
    <name type="scientific">Sporomusa termitida</name>
    <dbReference type="NCBI Taxonomy" id="2377"/>
    <lineage>
        <taxon>Bacteria</taxon>
        <taxon>Bacillati</taxon>
        <taxon>Bacillota</taxon>
        <taxon>Negativicutes</taxon>
        <taxon>Selenomonadales</taxon>
        <taxon>Sporomusaceae</taxon>
        <taxon>Sporomusa</taxon>
    </lineage>
</organism>